<comment type="caution">
    <text evidence="1">The sequence shown here is derived from an EMBL/GenBank/DDBJ whole genome shotgun (WGS) entry which is preliminary data.</text>
</comment>
<gene>
    <name evidence="1" type="ORF">G6F51_000059</name>
</gene>
<dbReference type="Proteomes" id="UP000717996">
    <property type="component" value="Unassembled WGS sequence"/>
</dbReference>
<protein>
    <submittedName>
        <fullName evidence="1">Uncharacterized protein</fullName>
    </submittedName>
</protein>
<reference evidence="1" key="1">
    <citation type="journal article" date="2020" name="Microb. Genom.">
        <title>Genetic diversity of clinical and environmental Mucorales isolates obtained from an investigation of mucormycosis cases among solid organ transplant recipients.</title>
        <authorList>
            <person name="Nguyen M.H."/>
            <person name="Kaul D."/>
            <person name="Muto C."/>
            <person name="Cheng S.J."/>
            <person name="Richter R.A."/>
            <person name="Bruno V.M."/>
            <person name="Liu G."/>
            <person name="Beyhan S."/>
            <person name="Sundermann A.J."/>
            <person name="Mounaud S."/>
            <person name="Pasculle A.W."/>
            <person name="Nierman W.C."/>
            <person name="Driscoll E."/>
            <person name="Cumbie R."/>
            <person name="Clancy C.J."/>
            <person name="Dupont C.L."/>
        </authorList>
    </citation>
    <scope>NUCLEOTIDE SEQUENCE</scope>
    <source>
        <strain evidence="1">GL16</strain>
    </source>
</reference>
<name>A0A9P6YPV8_RHIOR</name>
<dbReference type="EMBL" id="JAANIT010000003">
    <property type="protein sequence ID" value="KAG1554259.1"/>
    <property type="molecule type" value="Genomic_DNA"/>
</dbReference>
<evidence type="ECO:0000313" key="1">
    <source>
        <dbReference type="EMBL" id="KAG1554259.1"/>
    </source>
</evidence>
<evidence type="ECO:0000313" key="2">
    <source>
        <dbReference type="Proteomes" id="UP000717996"/>
    </source>
</evidence>
<organism evidence="1 2">
    <name type="scientific">Rhizopus oryzae</name>
    <name type="common">Mucormycosis agent</name>
    <name type="synonym">Rhizopus arrhizus var. delemar</name>
    <dbReference type="NCBI Taxonomy" id="64495"/>
    <lineage>
        <taxon>Eukaryota</taxon>
        <taxon>Fungi</taxon>
        <taxon>Fungi incertae sedis</taxon>
        <taxon>Mucoromycota</taxon>
        <taxon>Mucoromycotina</taxon>
        <taxon>Mucoromycetes</taxon>
        <taxon>Mucorales</taxon>
        <taxon>Mucorineae</taxon>
        <taxon>Rhizopodaceae</taxon>
        <taxon>Rhizopus</taxon>
    </lineage>
</organism>
<dbReference type="AlphaFoldDB" id="A0A9P6YPV8"/>
<dbReference type="OrthoDB" id="2235387at2759"/>
<proteinExistence type="predicted"/>
<accession>A0A9P6YPV8</accession>
<sequence length="97" mass="11784">MSNKQNEYIYDDIQLRKRALSKEEVFRSRRRRERWTNQTNIYNTDAVENDEYKDDSLLNLVMGVQQYLKERAQHDSPLRSLQHKLFAYTTKQSARLE</sequence>